<keyword evidence="2" id="KW-1185">Reference proteome</keyword>
<gene>
    <name evidence="1" type="ORF">DLAC_02921</name>
</gene>
<evidence type="ECO:0000313" key="1">
    <source>
        <dbReference type="EMBL" id="KYR00863.1"/>
    </source>
</evidence>
<protein>
    <recommendedName>
        <fullName evidence="3">DUF2804 domain-containing protein</fullName>
    </recommendedName>
</protein>
<evidence type="ECO:0000313" key="2">
    <source>
        <dbReference type="Proteomes" id="UP000076078"/>
    </source>
</evidence>
<dbReference type="InterPro" id="IPR021243">
    <property type="entry name" value="DUF2804"/>
</dbReference>
<sequence length="368" mass="42414">MSKHIPFCDENLNNQIELRDDEDELLDEKGRLKKCGWSRHSIIKYNPNKLSKFIRSFRLKEWNYYSIGSNRFYFAVAAVDLGYLTNYHTFFVDFKDGAKVLHDEVITPTPFSKGLSLPSSYCELGDHVHYNTNTFKIEFTVSHTDNDKHIHNIKITSNKIKLRGEFKFDLSPNRESVVLVTPIGKQNFYYNKKTNLIPVQGSLEVDGQELMGDQYTGDCYGIMDWGRGVWDYSSFWIWSSAWGTYTTSTEETVSIGLNFGSGFGNLSTHTENAINVNGKIHKLGHVDIVFNEKDHLQPWKFTCKHGRFGESPLVFTPFKKKYENNNFGLVMSSFYQILGKFTGELLLDSGERVNIDLYGFSEVHSARW</sequence>
<dbReference type="Pfam" id="PF10974">
    <property type="entry name" value="DUF2804"/>
    <property type="match status" value="1"/>
</dbReference>
<name>A0A152A3M2_TIELA</name>
<dbReference type="InParanoid" id="A0A152A3M2"/>
<accession>A0A152A3M2</accession>
<dbReference type="AlphaFoldDB" id="A0A152A3M2"/>
<reference evidence="1 2" key="1">
    <citation type="submission" date="2015-12" db="EMBL/GenBank/DDBJ databases">
        <title>Dictyostelia acquired genes for synthesis and detection of signals that induce cell-type specialization by lateral gene transfer from prokaryotes.</title>
        <authorList>
            <person name="Gloeckner G."/>
            <person name="Schaap P."/>
        </authorList>
    </citation>
    <scope>NUCLEOTIDE SEQUENCE [LARGE SCALE GENOMIC DNA]</scope>
    <source>
        <strain evidence="1 2">TK</strain>
    </source>
</reference>
<dbReference type="EMBL" id="LODT01000013">
    <property type="protein sequence ID" value="KYR00863.1"/>
    <property type="molecule type" value="Genomic_DNA"/>
</dbReference>
<dbReference type="OMA" id="ETSWRWA"/>
<comment type="caution">
    <text evidence="1">The sequence shown here is derived from an EMBL/GenBank/DDBJ whole genome shotgun (WGS) entry which is preliminary data.</text>
</comment>
<dbReference type="Proteomes" id="UP000076078">
    <property type="component" value="Unassembled WGS sequence"/>
</dbReference>
<evidence type="ECO:0008006" key="3">
    <source>
        <dbReference type="Google" id="ProtNLM"/>
    </source>
</evidence>
<proteinExistence type="predicted"/>
<dbReference type="PANTHER" id="PTHR35868:SF1">
    <property type="entry name" value="DUF2804 DOMAIN-CONTAINING PROTEIN"/>
    <property type="match status" value="1"/>
</dbReference>
<organism evidence="1 2">
    <name type="scientific">Tieghemostelium lacteum</name>
    <name type="common">Slime mold</name>
    <name type="synonym">Dictyostelium lacteum</name>
    <dbReference type="NCBI Taxonomy" id="361077"/>
    <lineage>
        <taxon>Eukaryota</taxon>
        <taxon>Amoebozoa</taxon>
        <taxon>Evosea</taxon>
        <taxon>Eumycetozoa</taxon>
        <taxon>Dictyostelia</taxon>
        <taxon>Dictyosteliales</taxon>
        <taxon>Raperosteliaceae</taxon>
        <taxon>Tieghemostelium</taxon>
    </lineage>
</organism>
<dbReference type="PANTHER" id="PTHR35868">
    <property type="entry name" value="DUF2804 DOMAIN-CONTAINING PROTEIN-RELATED"/>
    <property type="match status" value="1"/>
</dbReference>
<dbReference type="OrthoDB" id="4763727at2759"/>